<keyword evidence="1" id="KW-0472">Membrane</keyword>
<name>A0A3M9MVG9_9BACT</name>
<dbReference type="Proteomes" id="UP000271010">
    <property type="component" value="Unassembled WGS sequence"/>
</dbReference>
<dbReference type="OrthoDB" id="893620at2"/>
<accession>A0A3M9MVG9</accession>
<evidence type="ECO:0000313" key="4">
    <source>
        <dbReference type="Proteomes" id="UP000271010"/>
    </source>
</evidence>
<feature type="domain" description="GIY-YIG" evidence="2">
    <location>
        <begin position="31"/>
        <end position="94"/>
    </location>
</feature>
<dbReference type="AlphaFoldDB" id="A0A3M9MVG9"/>
<feature type="transmembrane region" description="Helical" evidence="1">
    <location>
        <begin position="30"/>
        <end position="52"/>
    </location>
</feature>
<dbReference type="SUPFAM" id="SSF82771">
    <property type="entry name" value="GIY-YIG endonuclease"/>
    <property type="match status" value="1"/>
</dbReference>
<gene>
    <name evidence="3" type="ORF">EFA69_12825</name>
</gene>
<keyword evidence="1" id="KW-0812">Transmembrane</keyword>
<dbReference type="InterPro" id="IPR035901">
    <property type="entry name" value="GIY-YIG_endonuc_sf"/>
</dbReference>
<protein>
    <submittedName>
        <fullName evidence="3">GIY-YIG nuclease family protein</fullName>
    </submittedName>
</protein>
<dbReference type="EMBL" id="RJJE01000011">
    <property type="protein sequence ID" value="RNI28923.1"/>
    <property type="molecule type" value="Genomic_DNA"/>
</dbReference>
<evidence type="ECO:0000256" key="1">
    <source>
        <dbReference type="SAM" id="Phobius"/>
    </source>
</evidence>
<evidence type="ECO:0000259" key="2">
    <source>
        <dbReference type="Pfam" id="PF01541"/>
    </source>
</evidence>
<organism evidence="3 4">
    <name type="scientific">Rufibacter immobilis</name>
    <dbReference type="NCBI Taxonomy" id="1348778"/>
    <lineage>
        <taxon>Bacteria</taxon>
        <taxon>Pseudomonadati</taxon>
        <taxon>Bacteroidota</taxon>
        <taxon>Cytophagia</taxon>
        <taxon>Cytophagales</taxon>
        <taxon>Hymenobacteraceae</taxon>
        <taxon>Rufibacter</taxon>
    </lineage>
</organism>
<keyword evidence="1" id="KW-1133">Transmembrane helix</keyword>
<proteinExistence type="predicted"/>
<dbReference type="InterPro" id="IPR000305">
    <property type="entry name" value="GIY-YIG_endonuc"/>
</dbReference>
<reference evidence="3 4" key="1">
    <citation type="submission" date="2018-11" db="EMBL/GenBank/DDBJ databases">
        <title>Rufibacter latericius sp. nov., isolated from water in Baiyang Lake.</title>
        <authorList>
            <person name="Yang Y."/>
        </authorList>
    </citation>
    <scope>NUCLEOTIDE SEQUENCE [LARGE SCALE GENOMIC DNA]</scope>
    <source>
        <strain evidence="3 4">MCC P1</strain>
    </source>
</reference>
<sequence length="106" mass="12814">MLPGEFIKYSREEVFKKYKQLRYTKNNNSFFLYLIYTAGTCVYVGETSNIFWRVTKHKAKCTAGSVIYLREYPEKETVLRLEKHYIRMLKPKFNSRYCQANQLELF</sequence>
<dbReference type="Pfam" id="PF01541">
    <property type="entry name" value="GIY-YIG"/>
    <property type="match status" value="1"/>
</dbReference>
<evidence type="ECO:0000313" key="3">
    <source>
        <dbReference type="EMBL" id="RNI28923.1"/>
    </source>
</evidence>
<keyword evidence="4" id="KW-1185">Reference proteome</keyword>
<comment type="caution">
    <text evidence="3">The sequence shown here is derived from an EMBL/GenBank/DDBJ whole genome shotgun (WGS) entry which is preliminary data.</text>
</comment>